<protein>
    <submittedName>
        <fullName evidence="6">Uncharacterized protein LOC101368842</fullName>
    </submittedName>
</protein>
<dbReference type="CDD" id="cd01433">
    <property type="entry name" value="Ribosomal_L16_L10e"/>
    <property type="match status" value="1"/>
</dbReference>
<evidence type="ECO:0000256" key="4">
    <source>
        <dbReference type="SAM" id="MobiDB-lite"/>
    </source>
</evidence>
<comment type="similarity">
    <text evidence="1">Belongs to the universal ribosomal protein uL16 family.</text>
</comment>
<keyword evidence="5" id="KW-1185">Reference proteome</keyword>
<reference evidence="6" key="1">
    <citation type="submission" date="2025-08" db="UniProtKB">
        <authorList>
            <consortium name="RefSeq"/>
        </authorList>
    </citation>
    <scope>IDENTIFICATION</scope>
</reference>
<dbReference type="InterPro" id="IPR001197">
    <property type="entry name" value="Ribosomal_uL16_euk_arch"/>
</dbReference>
<evidence type="ECO:0000313" key="5">
    <source>
        <dbReference type="Proteomes" id="UP000245340"/>
    </source>
</evidence>
<dbReference type="RefSeq" id="XP_004405622.1">
    <property type="nucleotide sequence ID" value="XM_004405565.1"/>
</dbReference>
<dbReference type="AlphaFoldDB" id="A0A9B0LPD4"/>
<evidence type="ECO:0000256" key="2">
    <source>
        <dbReference type="ARBA" id="ARBA00022980"/>
    </source>
</evidence>
<dbReference type="GO" id="GO:0003735">
    <property type="term" value="F:structural constituent of ribosome"/>
    <property type="evidence" value="ECO:0007669"/>
    <property type="project" value="InterPro"/>
</dbReference>
<dbReference type="InterPro" id="IPR047873">
    <property type="entry name" value="Ribosomal_uL16"/>
</dbReference>
<evidence type="ECO:0000256" key="1">
    <source>
        <dbReference type="ARBA" id="ARBA00008931"/>
    </source>
</evidence>
<dbReference type="Proteomes" id="UP000245340">
    <property type="component" value="Unplaced"/>
</dbReference>
<dbReference type="Gene3D" id="3.30.60.300">
    <property type="match status" value="1"/>
</dbReference>
<gene>
    <name evidence="6" type="primary">LOC101368842</name>
</gene>
<keyword evidence="2" id="KW-0689">Ribosomal protein</keyword>
<accession>A0A9B0LPD4</accession>
<dbReference type="PANTHER" id="PTHR11726">
    <property type="entry name" value="60S RIBOSOMAL PROTEIN L10"/>
    <property type="match status" value="1"/>
</dbReference>
<dbReference type="FunFam" id="3.30.60.300:FF:000001">
    <property type="entry name" value="60S ribosomal protein L10"/>
    <property type="match status" value="1"/>
</dbReference>
<dbReference type="InterPro" id="IPR036920">
    <property type="entry name" value="Ribosomal_uL16_sf"/>
</dbReference>
<feature type="compositionally biased region" description="Polar residues" evidence="4">
    <location>
        <begin position="421"/>
        <end position="430"/>
    </location>
</feature>
<dbReference type="Gene3D" id="3.90.1170.10">
    <property type="entry name" value="Ribosomal protein L10e/L16"/>
    <property type="match status" value="1"/>
</dbReference>
<evidence type="ECO:0000313" key="6">
    <source>
        <dbReference type="RefSeq" id="XP_004405622.1"/>
    </source>
</evidence>
<evidence type="ECO:0000256" key="3">
    <source>
        <dbReference type="ARBA" id="ARBA00023274"/>
    </source>
</evidence>
<proteinExistence type="inferred from homology"/>
<dbReference type="SUPFAM" id="SSF54686">
    <property type="entry name" value="Ribosomal protein L16p/L10e"/>
    <property type="match status" value="1"/>
</dbReference>
<keyword evidence="3" id="KW-0687">Ribonucleoprotein</keyword>
<feature type="region of interest" description="Disordered" evidence="4">
    <location>
        <begin position="414"/>
        <end position="441"/>
    </location>
</feature>
<dbReference type="InterPro" id="IPR016180">
    <property type="entry name" value="Ribosomal_uL16_dom"/>
</dbReference>
<dbReference type="Pfam" id="PF00252">
    <property type="entry name" value="Ribosomal_L16"/>
    <property type="match status" value="1"/>
</dbReference>
<name>A0A9B0LPD4_ODORO</name>
<dbReference type="GO" id="GO:0015934">
    <property type="term" value="C:large ribosomal subunit"/>
    <property type="evidence" value="ECO:0007669"/>
    <property type="project" value="UniProtKB-ARBA"/>
</dbReference>
<organism evidence="5 6">
    <name type="scientific">Odobenus rosmarus divergens</name>
    <name type="common">Pacific walrus</name>
    <dbReference type="NCBI Taxonomy" id="9708"/>
    <lineage>
        <taxon>Eukaryota</taxon>
        <taxon>Metazoa</taxon>
        <taxon>Chordata</taxon>
        <taxon>Craniata</taxon>
        <taxon>Vertebrata</taxon>
        <taxon>Euteleostomi</taxon>
        <taxon>Mammalia</taxon>
        <taxon>Eutheria</taxon>
        <taxon>Laurasiatheria</taxon>
        <taxon>Carnivora</taxon>
        <taxon>Caniformia</taxon>
        <taxon>Pinnipedia</taxon>
        <taxon>Odobenidae</taxon>
        <taxon>Odobenus</taxon>
    </lineage>
</organism>
<sequence>MLWQPGGISNMFLLERAIARASLHPHPPLHVLCFAAGTRLCLLAAATQSRRIPAVPNTEFQKLFELPECYRLNCVTLKFMVFNSPTPTFLQKVTAFGDTVFKEHQRPAAGSDKLLCTWALLHVHLLAAGFSYRPSALPTCGGPTIHPMMLSDTRTELDWHRTWHGAFSKPPGRSNVQPGLKTTEEIWILPKPNPSHVKMFYLPPPTATESDSKAKRNCRGCLVQPLTPQLRESLQIQALLHKSCLAVHSTQYHPGKSPSGKYSPNWSPPRFPVLEYDTKFAQLQKCNLDLSISREHQHFGPANIRASYSQLVVDSLENQPHGQQWPQGGIQVPILPSKAGRDEEWGHGPPGKPPIFLQLWGNTCQRVTVRGRASDDYIELIRFEVIWYCSTALAGTEIGATGKKGARRFGWLSEKDEREQSPQIQGSVQYRRQPPLNPKSKRLQTGMRGAFGTPQGTVARVHIGQVIMSIRTKLQNKEHVIEALCRAKFKFPGRQKIRISKKWGFTKFNADEFEDMVAEKWLIPDGCGVKYIPNHGPLDKWRALHS</sequence>
<dbReference type="GO" id="GO:0006412">
    <property type="term" value="P:translation"/>
    <property type="evidence" value="ECO:0007669"/>
    <property type="project" value="InterPro"/>
</dbReference>